<keyword evidence="3" id="KW-0949">S-adenosyl-L-methionine</keyword>
<feature type="binding site" evidence="8">
    <location>
        <position position="74"/>
    </location>
    <ligand>
        <name>[4Fe-4S] cluster</name>
        <dbReference type="ChEBI" id="CHEBI:49883"/>
        <note>4Fe-4S-S-AdoMet</note>
    </ligand>
</feature>
<dbReference type="CDD" id="cd01335">
    <property type="entry name" value="Radical_SAM"/>
    <property type="match status" value="1"/>
</dbReference>
<dbReference type="PANTHER" id="PTHR30538">
    <property type="entry name" value="LYSINE 2,3-AMINOMUTASE-RELATED"/>
    <property type="match status" value="1"/>
</dbReference>
<protein>
    <submittedName>
        <fullName evidence="11">L-lysine 2,3-aminomutase</fullName>
    </submittedName>
</protein>
<dbReference type="GO" id="GO:0051539">
    <property type="term" value="F:4 iron, 4 sulfur cluster binding"/>
    <property type="evidence" value="ECO:0007669"/>
    <property type="project" value="UniProtKB-KW"/>
</dbReference>
<evidence type="ECO:0000313" key="12">
    <source>
        <dbReference type="Proteomes" id="UP000034837"/>
    </source>
</evidence>
<keyword evidence="7 8" id="KW-0411">Iron-sulfur</keyword>
<comment type="caution">
    <text evidence="11">The sequence shown here is derived from an EMBL/GenBank/DDBJ whole genome shotgun (WGS) entry which is preliminary data.</text>
</comment>
<comment type="cofactor">
    <cofactor evidence="1 9">
        <name>pyridoxal 5'-phosphate</name>
        <dbReference type="ChEBI" id="CHEBI:597326"/>
    </cofactor>
</comment>
<dbReference type="PANTHER" id="PTHR30538:SF0">
    <property type="entry name" value="L-LYSINE 2,3-AMINOMUTASE AQ_1632-RELATED"/>
    <property type="match status" value="1"/>
</dbReference>
<evidence type="ECO:0000259" key="10">
    <source>
        <dbReference type="PROSITE" id="PS51918"/>
    </source>
</evidence>
<evidence type="ECO:0000256" key="5">
    <source>
        <dbReference type="ARBA" id="ARBA00022898"/>
    </source>
</evidence>
<dbReference type="InterPro" id="IPR013785">
    <property type="entry name" value="Aldolase_TIM"/>
</dbReference>
<dbReference type="Proteomes" id="UP000034837">
    <property type="component" value="Unassembled WGS sequence"/>
</dbReference>
<dbReference type="NCBIfam" id="TIGR00238">
    <property type="entry name" value="KamA family radical SAM protein"/>
    <property type="match status" value="1"/>
</dbReference>
<evidence type="ECO:0000256" key="9">
    <source>
        <dbReference type="PIRSR" id="PIRSR603739-50"/>
    </source>
</evidence>
<dbReference type="InterPro" id="IPR058240">
    <property type="entry name" value="rSAM_sf"/>
</dbReference>
<dbReference type="Pfam" id="PF04055">
    <property type="entry name" value="Radical_SAM"/>
    <property type="match status" value="1"/>
</dbReference>
<name>A0A0G1A7N9_9BACT</name>
<organism evidence="11 12">
    <name type="scientific">Candidatus Magasanikbacteria bacterium GW2011_GWA2_42_32</name>
    <dbReference type="NCBI Taxonomy" id="1619039"/>
    <lineage>
        <taxon>Bacteria</taxon>
        <taxon>Candidatus Magasanikiibacteriota</taxon>
    </lineage>
</organism>
<dbReference type="InterPro" id="IPR007197">
    <property type="entry name" value="rSAM"/>
</dbReference>
<keyword evidence="2 8" id="KW-0004">4Fe-4S</keyword>
<dbReference type="AlphaFoldDB" id="A0A0G1A7N9"/>
<evidence type="ECO:0000313" key="11">
    <source>
        <dbReference type="EMBL" id="KKS56949.1"/>
    </source>
</evidence>
<dbReference type="GO" id="GO:0003824">
    <property type="term" value="F:catalytic activity"/>
    <property type="evidence" value="ECO:0007669"/>
    <property type="project" value="InterPro"/>
</dbReference>
<dbReference type="PROSITE" id="PS51918">
    <property type="entry name" value="RADICAL_SAM"/>
    <property type="match status" value="1"/>
</dbReference>
<sequence>MLLFTPLPSQLKKLTIVCPEIDKQFIPSKIEGTKETKTFIDPLLEDEHTVCRGLVHKYHNRVLVLLTMNCAAYCRFCTRRRIVSDIKKGIVSERDLNKMILYIKKHPEIKEIIFSGGDPLTVPHLLKIALKKLGGLPQIKIIRVGTRLHFSNPSLVNKKVLEALRVIKNKPLYLMVHFEHPNELTPATRRAIKLLQSVSTMLLSQSVSLRGVNDSVDVLEKLFSNLIEIGVKPYYLFRCDLVKGAEHFLVDFKKERKIVSELRRRLSGLAMPLYVIDVPGGSGKIPVPLDFWPMREGVQYRDFLGRFNRVI</sequence>
<feature type="binding site" evidence="8">
    <location>
        <position position="77"/>
    </location>
    <ligand>
        <name>[4Fe-4S] cluster</name>
        <dbReference type="ChEBI" id="CHEBI:49883"/>
        <note>4Fe-4S-S-AdoMet</note>
    </ligand>
</feature>
<dbReference type="InterPro" id="IPR003739">
    <property type="entry name" value="Lys_aminomutase/Glu_NH3_mut"/>
</dbReference>
<feature type="domain" description="Radical SAM core" evidence="10">
    <location>
        <begin position="56"/>
        <end position="269"/>
    </location>
</feature>
<accession>A0A0G1A7N9</accession>
<evidence type="ECO:0000256" key="8">
    <source>
        <dbReference type="PIRSR" id="PIRSR004911-1"/>
    </source>
</evidence>
<dbReference type="SFLD" id="SFLDG01070">
    <property type="entry name" value="PLP-dependent"/>
    <property type="match status" value="1"/>
</dbReference>
<evidence type="ECO:0000256" key="3">
    <source>
        <dbReference type="ARBA" id="ARBA00022691"/>
    </source>
</evidence>
<evidence type="ECO:0000256" key="4">
    <source>
        <dbReference type="ARBA" id="ARBA00022723"/>
    </source>
</evidence>
<dbReference type="SUPFAM" id="SSF102114">
    <property type="entry name" value="Radical SAM enzymes"/>
    <property type="match status" value="1"/>
</dbReference>
<evidence type="ECO:0000256" key="7">
    <source>
        <dbReference type="ARBA" id="ARBA00023014"/>
    </source>
</evidence>
<dbReference type="EMBL" id="LCDO01000004">
    <property type="protein sequence ID" value="KKS56949.1"/>
    <property type="molecule type" value="Genomic_DNA"/>
</dbReference>
<proteinExistence type="predicted"/>
<keyword evidence="6" id="KW-0408">Iron</keyword>
<gene>
    <name evidence="11" type="ORF">UV20_C0004G0045</name>
</gene>
<dbReference type="SFLD" id="SFLDS00029">
    <property type="entry name" value="Radical_SAM"/>
    <property type="match status" value="1"/>
</dbReference>
<keyword evidence="5 9" id="KW-0663">Pyridoxal phosphate</keyword>
<evidence type="ECO:0000256" key="6">
    <source>
        <dbReference type="ARBA" id="ARBA00023004"/>
    </source>
</evidence>
<dbReference type="PATRIC" id="fig|1619039.3.peg.600"/>
<evidence type="ECO:0000256" key="1">
    <source>
        <dbReference type="ARBA" id="ARBA00001933"/>
    </source>
</evidence>
<feature type="binding site" evidence="8">
    <location>
        <position position="70"/>
    </location>
    <ligand>
        <name>[4Fe-4S] cluster</name>
        <dbReference type="ChEBI" id="CHEBI:49883"/>
        <note>4Fe-4S-S-AdoMet</note>
    </ligand>
</feature>
<reference evidence="11 12" key="1">
    <citation type="journal article" date="2015" name="Nature">
        <title>rRNA introns, odd ribosomes, and small enigmatic genomes across a large radiation of phyla.</title>
        <authorList>
            <person name="Brown C.T."/>
            <person name="Hug L.A."/>
            <person name="Thomas B.C."/>
            <person name="Sharon I."/>
            <person name="Castelle C.J."/>
            <person name="Singh A."/>
            <person name="Wilkins M.J."/>
            <person name="Williams K.H."/>
            <person name="Banfield J.F."/>
        </authorList>
    </citation>
    <scope>NUCLEOTIDE SEQUENCE [LARGE SCALE GENOMIC DNA]</scope>
</reference>
<keyword evidence="4 8" id="KW-0479">Metal-binding</keyword>
<evidence type="ECO:0000256" key="2">
    <source>
        <dbReference type="ARBA" id="ARBA00022485"/>
    </source>
</evidence>
<feature type="modified residue" description="N6-(pyridoxal phosphate)lysine" evidence="9">
    <location>
        <position position="284"/>
    </location>
</feature>
<dbReference type="PIRSF" id="PIRSF004911">
    <property type="entry name" value="DUF160"/>
    <property type="match status" value="1"/>
</dbReference>
<dbReference type="Gene3D" id="3.20.20.70">
    <property type="entry name" value="Aldolase class I"/>
    <property type="match status" value="1"/>
</dbReference>
<dbReference type="GO" id="GO:0046872">
    <property type="term" value="F:metal ion binding"/>
    <property type="evidence" value="ECO:0007669"/>
    <property type="project" value="UniProtKB-KW"/>
</dbReference>